<keyword evidence="2" id="KW-1185">Reference proteome</keyword>
<name>A0AAN8XI26_HALRR</name>
<dbReference type="AlphaFoldDB" id="A0AAN8XI26"/>
<evidence type="ECO:0000313" key="2">
    <source>
        <dbReference type="Proteomes" id="UP001381693"/>
    </source>
</evidence>
<sequence>MRYMGRWKACVVSSRAVTVPWVWPQIQVTSWIPPINTLSNGDSTFVSDFILRLIIRFENEDFQTTHDALDVYNSNVTFTTIRKSFINITSQDIYLPEDGGWFNVTFEVKETYVLKYTGSREPFFTMQFHASGEKVQEVIISGSNVTVNCDSVVLVVLVVGS</sequence>
<accession>A0AAN8XI26</accession>
<evidence type="ECO:0000313" key="1">
    <source>
        <dbReference type="EMBL" id="KAK7082053.1"/>
    </source>
</evidence>
<proteinExistence type="predicted"/>
<organism evidence="1 2">
    <name type="scientific">Halocaridina rubra</name>
    <name type="common">Hawaiian red shrimp</name>
    <dbReference type="NCBI Taxonomy" id="373956"/>
    <lineage>
        <taxon>Eukaryota</taxon>
        <taxon>Metazoa</taxon>
        <taxon>Ecdysozoa</taxon>
        <taxon>Arthropoda</taxon>
        <taxon>Crustacea</taxon>
        <taxon>Multicrustacea</taxon>
        <taxon>Malacostraca</taxon>
        <taxon>Eumalacostraca</taxon>
        <taxon>Eucarida</taxon>
        <taxon>Decapoda</taxon>
        <taxon>Pleocyemata</taxon>
        <taxon>Caridea</taxon>
        <taxon>Atyoidea</taxon>
        <taxon>Atyidae</taxon>
        <taxon>Halocaridina</taxon>
    </lineage>
</organism>
<dbReference type="EMBL" id="JAXCGZ010004233">
    <property type="protein sequence ID" value="KAK7082053.1"/>
    <property type="molecule type" value="Genomic_DNA"/>
</dbReference>
<reference evidence="1 2" key="1">
    <citation type="submission" date="2023-11" db="EMBL/GenBank/DDBJ databases">
        <title>Halocaridina rubra genome assembly.</title>
        <authorList>
            <person name="Smith C."/>
        </authorList>
    </citation>
    <scope>NUCLEOTIDE SEQUENCE [LARGE SCALE GENOMIC DNA]</scope>
    <source>
        <strain evidence="1">EP-1</strain>
        <tissue evidence="1">Whole</tissue>
    </source>
</reference>
<dbReference type="Proteomes" id="UP001381693">
    <property type="component" value="Unassembled WGS sequence"/>
</dbReference>
<protein>
    <submittedName>
        <fullName evidence="1">Uncharacterized protein</fullName>
    </submittedName>
</protein>
<gene>
    <name evidence="1" type="ORF">SK128_006408</name>
</gene>
<comment type="caution">
    <text evidence="1">The sequence shown here is derived from an EMBL/GenBank/DDBJ whole genome shotgun (WGS) entry which is preliminary data.</text>
</comment>